<feature type="region of interest" description="Disordered" evidence="1">
    <location>
        <begin position="60"/>
        <end position="101"/>
    </location>
</feature>
<proteinExistence type="predicted"/>
<keyword evidence="3" id="KW-1185">Reference proteome</keyword>
<dbReference type="OrthoDB" id="2377025at2759"/>
<protein>
    <submittedName>
        <fullName evidence="2">Uncharacterized protein</fullName>
    </submittedName>
</protein>
<dbReference type="Proteomes" id="UP000078561">
    <property type="component" value="Unassembled WGS sequence"/>
</dbReference>
<reference evidence="2" key="1">
    <citation type="submission" date="2016-04" db="EMBL/GenBank/DDBJ databases">
        <authorList>
            <person name="Evans L.H."/>
            <person name="Alamgir A."/>
            <person name="Owens N."/>
            <person name="Weber N.D."/>
            <person name="Virtaneva K."/>
            <person name="Barbian K."/>
            <person name="Babar A."/>
            <person name="Rosenke K."/>
        </authorList>
    </citation>
    <scope>NUCLEOTIDE SEQUENCE [LARGE SCALE GENOMIC DNA]</scope>
    <source>
        <strain evidence="2">CBS 101.48</strain>
    </source>
</reference>
<accession>A0A168NUW6</accession>
<organism evidence="2">
    <name type="scientific">Absidia glauca</name>
    <name type="common">Pin mould</name>
    <dbReference type="NCBI Taxonomy" id="4829"/>
    <lineage>
        <taxon>Eukaryota</taxon>
        <taxon>Fungi</taxon>
        <taxon>Fungi incertae sedis</taxon>
        <taxon>Mucoromycota</taxon>
        <taxon>Mucoromycotina</taxon>
        <taxon>Mucoromycetes</taxon>
        <taxon>Mucorales</taxon>
        <taxon>Cunninghamellaceae</taxon>
        <taxon>Absidia</taxon>
    </lineage>
</organism>
<dbReference type="InParanoid" id="A0A168NUW6"/>
<dbReference type="EMBL" id="LT553525">
    <property type="protein sequence ID" value="SAM01255.1"/>
    <property type="molecule type" value="Genomic_DNA"/>
</dbReference>
<evidence type="ECO:0000256" key="1">
    <source>
        <dbReference type="SAM" id="MobiDB-lite"/>
    </source>
</evidence>
<dbReference type="AlphaFoldDB" id="A0A168NUW6"/>
<evidence type="ECO:0000313" key="3">
    <source>
        <dbReference type="Proteomes" id="UP000078561"/>
    </source>
</evidence>
<name>A0A168NUW6_ABSGL</name>
<gene>
    <name evidence="2" type="primary">ABSGL_06996.1 scaffold 8715</name>
</gene>
<evidence type="ECO:0000313" key="2">
    <source>
        <dbReference type="EMBL" id="SAM01255.1"/>
    </source>
</evidence>
<sequence length="109" mass="12684">MADLLYMMSQAKLAEYFDTRTDLPIRKYVLIANMLRSSTLQEEDRAEEQWLDDCLGALDQQEDEPQEDATKGQPAITFTHYSFSNQDNQQHKPSHQQQQDVSIYQIVLS</sequence>